<dbReference type="Pfam" id="PF04932">
    <property type="entry name" value="Wzy_C"/>
    <property type="match status" value="1"/>
</dbReference>
<feature type="transmembrane region" description="Helical" evidence="5">
    <location>
        <begin position="426"/>
        <end position="443"/>
    </location>
</feature>
<evidence type="ECO:0000259" key="6">
    <source>
        <dbReference type="Pfam" id="PF04932"/>
    </source>
</evidence>
<evidence type="ECO:0000313" key="7">
    <source>
        <dbReference type="EMBL" id="SHO59414.1"/>
    </source>
</evidence>
<feature type="transmembrane region" description="Helical" evidence="5">
    <location>
        <begin position="133"/>
        <end position="151"/>
    </location>
</feature>
<dbReference type="PANTHER" id="PTHR37422:SF13">
    <property type="entry name" value="LIPOPOLYSACCHARIDE BIOSYNTHESIS PROTEIN PA4999-RELATED"/>
    <property type="match status" value="1"/>
</dbReference>
<feature type="transmembrane region" description="Helical" evidence="5">
    <location>
        <begin position="401"/>
        <end position="420"/>
    </location>
</feature>
<dbReference type="InterPro" id="IPR051533">
    <property type="entry name" value="WaaL-like"/>
</dbReference>
<dbReference type="GO" id="GO:0016874">
    <property type="term" value="F:ligase activity"/>
    <property type="evidence" value="ECO:0007669"/>
    <property type="project" value="UniProtKB-KW"/>
</dbReference>
<dbReference type="RefSeq" id="WP_083586324.1">
    <property type="nucleotide sequence ID" value="NZ_FRXN01000001.1"/>
</dbReference>
<dbReference type="InterPro" id="IPR007016">
    <property type="entry name" value="O-antigen_ligase-rel_domated"/>
</dbReference>
<dbReference type="GO" id="GO:0016020">
    <property type="term" value="C:membrane"/>
    <property type="evidence" value="ECO:0007669"/>
    <property type="project" value="UniProtKB-SubCell"/>
</dbReference>
<keyword evidence="4 5" id="KW-0472">Membrane</keyword>
<sequence length="445" mass="52560">MISNLRFKDFFASLISFLTFFLLLLQFTNSYKLLLLIINQQTYIWSIFLIIFFSFYIIVNNSKLSFLFKVPIFFHWLCLIFFLPIILLIFHFFLGNISLNQLIYWLGIYSLAGGMFCSSSILFFNYNSSSKISIFYISAFIITVFGVWLSIEYYDIIRAFMTLNRATEDIAFISSEKIRVVGFFDHPNMVSRAFLFSSIIILGTYFYDKSIYLIILFIVLLLVCILFTGSRTVFILFFLFLMYYFPRIVFKDVFLLKSKKGYFLQFLTFFTVPIFALLIIFIFYLSSSYLSLLGYGDIINRFTSLIEFNTNNFDNDVSANYRYEVIFQYLEYILKSPFFGYGPSLRNDFINRGIFSVASQNQFLEDSFSFGILYVLYFIFVLFKTIYSLPSSFYIFNENKLLFYKAFLYIVLLYCFSVNYLLINEVYLIAFGSLMGISILNFNSK</sequence>
<dbReference type="PANTHER" id="PTHR37422">
    <property type="entry name" value="TEICHURONIC ACID BIOSYNTHESIS PROTEIN TUAE"/>
    <property type="match status" value="1"/>
</dbReference>
<feature type="transmembrane region" description="Helical" evidence="5">
    <location>
        <begin position="211"/>
        <end position="228"/>
    </location>
</feature>
<evidence type="ECO:0000256" key="5">
    <source>
        <dbReference type="SAM" id="Phobius"/>
    </source>
</evidence>
<reference evidence="8" key="1">
    <citation type="submission" date="2016-12" db="EMBL/GenBank/DDBJ databases">
        <authorList>
            <person name="Varghese N."/>
            <person name="Submissions S."/>
        </authorList>
    </citation>
    <scope>NUCLEOTIDE SEQUENCE [LARGE SCALE GENOMIC DNA]</scope>
    <source>
        <strain evidence="8">DSM 25035</strain>
    </source>
</reference>
<accession>A0A1M7Z3I9</accession>
<dbReference type="STRING" id="1073327.SAMN04488108_0050"/>
<proteinExistence type="predicted"/>
<feature type="transmembrane region" description="Helical" evidence="5">
    <location>
        <begin position="234"/>
        <end position="250"/>
    </location>
</feature>
<keyword evidence="2 5" id="KW-0812">Transmembrane</keyword>
<feature type="transmembrane region" description="Helical" evidence="5">
    <location>
        <begin position="368"/>
        <end position="389"/>
    </location>
</feature>
<comment type="subcellular location">
    <subcellularLocation>
        <location evidence="1">Membrane</location>
        <topology evidence="1">Multi-pass membrane protein</topology>
    </subcellularLocation>
</comment>
<dbReference type="AlphaFoldDB" id="A0A1M7Z3I9"/>
<evidence type="ECO:0000256" key="3">
    <source>
        <dbReference type="ARBA" id="ARBA00022989"/>
    </source>
</evidence>
<feature type="domain" description="O-antigen ligase-related" evidence="6">
    <location>
        <begin position="217"/>
        <end position="378"/>
    </location>
</feature>
<keyword evidence="7" id="KW-0436">Ligase</keyword>
<feature type="transmembrane region" description="Helical" evidence="5">
    <location>
        <begin position="66"/>
        <end position="90"/>
    </location>
</feature>
<evidence type="ECO:0000313" key="8">
    <source>
        <dbReference type="Proteomes" id="UP000184609"/>
    </source>
</evidence>
<name>A0A1M7Z3I9_9BACT</name>
<keyword evidence="8" id="KW-1185">Reference proteome</keyword>
<keyword evidence="3 5" id="KW-1133">Transmembrane helix</keyword>
<gene>
    <name evidence="7" type="ORF">SAMN04488108_0050</name>
</gene>
<evidence type="ECO:0000256" key="4">
    <source>
        <dbReference type="ARBA" id="ARBA00023136"/>
    </source>
</evidence>
<protein>
    <submittedName>
        <fullName evidence="7">O-antigen ligase like membrane protein</fullName>
    </submittedName>
</protein>
<evidence type="ECO:0000256" key="1">
    <source>
        <dbReference type="ARBA" id="ARBA00004141"/>
    </source>
</evidence>
<feature type="transmembrane region" description="Helical" evidence="5">
    <location>
        <begin position="262"/>
        <end position="285"/>
    </location>
</feature>
<feature type="transmembrane region" description="Helical" evidence="5">
    <location>
        <begin position="40"/>
        <end position="59"/>
    </location>
</feature>
<evidence type="ECO:0000256" key="2">
    <source>
        <dbReference type="ARBA" id="ARBA00022692"/>
    </source>
</evidence>
<feature type="transmembrane region" description="Helical" evidence="5">
    <location>
        <begin position="102"/>
        <end position="126"/>
    </location>
</feature>
<dbReference type="EMBL" id="FRXN01000001">
    <property type="protein sequence ID" value="SHO59414.1"/>
    <property type="molecule type" value="Genomic_DNA"/>
</dbReference>
<organism evidence="7 8">
    <name type="scientific">Algoriphagus zhangzhouensis</name>
    <dbReference type="NCBI Taxonomy" id="1073327"/>
    <lineage>
        <taxon>Bacteria</taxon>
        <taxon>Pseudomonadati</taxon>
        <taxon>Bacteroidota</taxon>
        <taxon>Cytophagia</taxon>
        <taxon>Cytophagales</taxon>
        <taxon>Cyclobacteriaceae</taxon>
        <taxon>Algoriphagus</taxon>
    </lineage>
</organism>
<dbReference type="Proteomes" id="UP000184609">
    <property type="component" value="Unassembled WGS sequence"/>
</dbReference>